<dbReference type="GO" id="GO:0051539">
    <property type="term" value="F:4 iron, 4 sulfur cluster binding"/>
    <property type="evidence" value="ECO:0007669"/>
    <property type="project" value="UniProtKB-UniRule"/>
</dbReference>
<organism evidence="16 17">
    <name type="scientific">Oryzomicrobium terrae</name>
    <dbReference type="NCBI Taxonomy" id="1735038"/>
    <lineage>
        <taxon>Bacteria</taxon>
        <taxon>Pseudomonadati</taxon>
        <taxon>Pseudomonadota</taxon>
        <taxon>Betaproteobacteria</taxon>
        <taxon>Rhodocyclales</taxon>
        <taxon>Rhodocyclaceae</taxon>
        <taxon>Oryzomicrobium</taxon>
    </lineage>
</organism>
<dbReference type="SUPFAM" id="SSF55811">
    <property type="entry name" value="Nudix"/>
    <property type="match status" value="1"/>
</dbReference>
<evidence type="ECO:0000256" key="6">
    <source>
        <dbReference type="ARBA" id="ARBA00022485"/>
    </source>
</evidence>
<dbReference type="InterPro" id="IPR015797">
    <property type="entry name" value="NUDIX_hydrolase-like_dom_sf"/>
</dbReference>
<evidence type="ECO:0000256" key="11">
    <source>
        <dbReference type="ARBA" id="ARBA00023014"/>
    </source>
</evidence>
<dbReference type="EMBL" id="CP022579">
    <property type="protein sequence ID" value="QEL63683.1"/>
    <property type="molecule type" value="Genomic_DNA"/>
</dbReference>
<dbReference type="InterPro" id="IPR029119">
    <property type="entry name" value="MutY_C"/>
</dbReference>
<accession>A0A5C1E4A7</accession>
<dbReference type="Gene3D" id="3.90.79.10">
    <property type="entry name" value="Nucleoside Triphosphate Pyrophosphohydrolase"/>
    <property type="match status" value="1"/>
</dbReference>
<name>A0A5C1E4A7_9RHOO</name>
<dbReference type="CDD" id="cd03431">
    <property type="entry name" value="NUDIX_DNA_Glycosylase_C-MutY"/>
    <property type="match status" value="1"/>
</dbReference>
<dbReference type="InterPro" id="IPR044298">
    <property type="entry name" value="MIG/MutY"/>
</dbReference>
<dbReference type="RefSeq" id="WP_149424585.1">
    <property type="nucleotide sequence ID" value="NZ_CP022579.1"/>
</dbReference>
<dbReference type="SUPFAM" id="SSF48150">
    <property type="entry name" value="DNA-glycosylase"/>
    <property type="match status" value="1"/>
</dbReference>
<evidence type="ECO:0000256" key="12">
    <source>
        <dbReference type="ARBA" id="ARBA00023204"/>
    </source>
</evidence>
<proteinExistence type="inferred from homology"/>
<dbReference type="InterPro" id="IPR023170">
    <property type="entry name" value="HhH_base_excis_C"/>
</dbReference>
<dbReference type="NCBIfam" id="TIGR01084">
    <property type="entry name" value="mutY"/>
    <property type="match status" value="1"/>
</dbReference>
<dbReference type="GO" id="GO:0006284">
    <property type="term" value="P:base-excision repair"/>
    <property type="evidence" value="ECO:0007669"/>
    <property type="project" value="UniProtKB-UniRule"/>
</dbReference>
<dbReference type="InterPro" id="IPR005760">
    <property type="entry name" value="A/G_AdeGlyc_MutY"/>
</dbReference>
<keyword evidence="11" id="KW-0411">Iron-sulfur</keyword>
<comment type="function">
    <text evidence="2">Adenine glycosylase active on G-A mispairs. MutY also corrects error-prone DNA synthesis past GO lesions which are due to the oxidatively damaged form of guanine: 7,8-dihydro-8-oxoguanine (8-oxo-dGTP).</text>
</comment>
<dbReference type="Pfam" id="PF14815">
    <property type="entry name" value="NUDIX_4"/>
    <property type="match status" value="1"/>
</dbReference>
<keyword evidence="10 14" id="KW-0408">Iron</keyword>
<evidence type="ECO:0000256" key="9">
    <source>
        <dbReference type="ARBA" id="ARBA00022801"/>
    </source>
</evidence>
<evidence type="ECO:0000256" key="13">
    <source>
        <dbReference type="ARBA" id="ARBA00023295"/>
    </source>
</evidence>
<keyword evidence="13 14" id="KW-0326">Glycosidase</keyword>
<dbReference type="PANTHER" id="PTHR42944">
    <property type="entry name" value="ADENINE DNA GLYCOSYLASE"/>
    <property type="match status" value="1"/>
</dbReference>
<dbReference type="GO" id="GO:0032357">
    <property type="term" value="F:oxidized purine DNA binding"/>
    <property type="evidence" value="ECO:0007669"/>
    <property type="project" value="TreeGrafter"/>
</dbReference>
<dbReference type="GO" id="GO:0000701">
    <property type="term" value="F:purine-specific mismatch base pair DNA N-glycosylase activity"/>
    <property type="evidence" value="ECO:0007669"/>
    <property type="project" value="UniProtKB-EC"/>
</dbReference>
<dbReference type="Pfam" id="PF00730">
    <property type="entry name" value="HhH-GPD"/>
    <property type="match status" value="1"/>
</dbReference>
<dbReference type="Gene3D" id="1.10.1670.10">
    <property type="entry name" value="Helix-hairpin-Helix base-excision DNA repair enzymes (C-terminal)"/>
    <property type="match status" value="1"/>
</dbReference>
<dbReference type="InterPro" id="IPR011257">
    <property type="entry name" value="DNA_glycosylase"/>
</dbReference>
<keyword evidence="8 14" id="KW-0227">DNA damage</keyword>
<dbReference type="KEGG" id="otr:OTERR_02070"/>
<dbReference type="PANTHER" id="PTHR42944:SF1">
    <property type="entry name" value="ADENINE DNA GLYCOSYLASE"/>
    <property type="match status" value="1"/>
</dbReference>
<comment type="cofactor">
    <cofactor evidence="14">
        <name>[4Fe-4S] cluster</name>
        <dbReference type="ChEBI" id="CHEBI:49883"/>
    </cofactor>
    <text evidence="14">Binds 1 [4Fe-4S] cluster.</text>
</comment>
<evidence type="ECO:0000256" key="4">
    <source>
        <dbReference type="ARBA" id="ARBA00012045"/>
    </source>
</evidence>
<dbReference type="GO" id="GO:0035485">
    <property type="term" value="F:adenine/guanine mispair binding"/>
    <property type="evidence" value="ECO:0007669"/>
    <property type="project" value="TreeGrafter"/>
</dbReference>
<dbReference type="FunFam" id="1.10.340.30:FF:000002">
    <property type="entry name" value="Adenine DNA glycosylase"/>
    <property type="match status" value="1"/>
</dbReference>
<evidence type="ECO:0000256" key="10">
    <source>
        <dbReference type="ARBA" id="ARBA00023004"/>
    </source>
</evidence>
<evidence type="ECO:0000256" key="8">
    <source>
        <dbReference type="ARBA" id="ARBA00022763"/>
    </source>
</evidence>
<keyword evidence="7" id="KW-0479">Metal-binding</keyword>
<sequence>MSDFSDRLIAWQRRHGRHDLPWQNTRDAYRIWLSEIMLQQTQVATVIPYYGRFLEAFPIIADLAAAPLERVLELWAGLGYYARARNLHACAVAVVRDHGGAFPRDPAQIAELPGIGRSTAAAIAAFAYGHRGAILDGNVKRVLTRCFGVAGFPGAPKVEKGLWQLADSLLPACNESGEIEAYTQGIMDLGASLCARRRPTCALCPMHDICVARREGRQDELPEAKPSKALPERHTICLVISDGPQLLVERRPPTGIWGGLLALPEIDDAARLDETLARYGCRLEKQQTLAPFPHTFSHFRLHITPLLCRVSRSGRLAADSGDSAASWIDWRDTASAALPAPLRKLLRDLDGLPPGLAA</sequence>
<feature type="domain" description="HhH-GPD" evidence="15">
    <location>
        <begin position="37"/>
        <end position="192"/>
    </location>
</feature>
<dbReference type="GO" id="GO:0034039">
    <property type="term" value="F:8-oxo-7,8-dihydroguanine DNA N-glycosylase activity"/>
    <property type="evidence" value="ECO:0007669"/>
    <property type="project" value="TreeGrafter"/>
</dbReference>
<dbReference type="GO" id="GO:0006298">
    <property type="term" value="P:mismatch repair"/>
    <property type="evidence" value="ECO:0007669"/>
    <property type="project" value="TreeGrafter"/>
</dbReference>
<dbReference type="GO" id="GO:0046872">
    <property type="term" value="F:metal ion binding"/>
    <property type="evidence" value="ECO:0007669"/>
    <property type="project" value="UniProtKB-UniRule"/>
</dbReference>
<evidence type="ECO:0000259" key="15">
    <source>
        <dbReference type="SMART" id="SM00478"/>
    </source>
</evidence>
<dbReference type="InterPro" id="IPR003265">
    <property type="entry name" value="HhH-GPD_domain"/>
</dbReference>
<dbReference type="SMART" id="SM00478">
    <property type="entry name" value="ENDO3c"/>
    <property type="match status" value="1"/>
</dbReference>
<dbReference type="Gene3D" id="1.10.340.30">
    <property type="entry name" value="Hypothetical protein, domain 2"/>
    <property type="match status" value="1"/>
</dbReference>
<evidence type="ECO:0000256" key="14">
    <source>
        <dbReference type="RuleBase" id="RU365096"/>
    </source>
</evidence>
<protein>
    <recommendedName>
        <fullName evidence="5 14">Adenine DNA glycosylase</fullName>
        <ecNumber evidence="4 14">3.2.2.31</ecNumber>
    </recommendedName>
</protein>
<dbReference type="Pfam" id="PF00633">
    <property type="entry name" value="HHH"/>
    <property type="match status" value="1"/>
</dbReference>
<dbReference type="Proteomes" id="UP000323671">
    <property type="component" value="Chromosome"/>
</dbReference>
<keyword evidence="12" id="KW-0234">DNA repair</keyword>
<evidence type="ECO:0000256" key="7">
    <source>
        <dbReference type="ARBA" id="ARBA00022723"/>
    </source>
</evidence>
<evidence type="ECO:0000256" key="3">
    <source>
        <dbReference type="ARBA" id="ARBA00008343"/>
    </source>
</evidence>
<comment type="similarity">
    <text evidence="3 14">Belongs to the Nth/MutY family.</text>
</comment>
<evidence type="ECO:0000256" key="5">
    <source>
        <dbReference type="ARBA" id="ARBA00022023"/>
    </source>
</evidence>
<comment type="catalytic activity">
    <reaction evidence="1 14">
        <text>Hydrolyzes free adenine bases from 7,8-dihydro-8-oxoguanine:adenine mismatched double-stranded DNA, leaving an apurinic site.</text>
        <dbReference type="EC" id="3.2.2.31"/>
    </reaction>
</comment>
<reference evidence="16 17" key="1">
    <citation type="submission" date="2017-07" db="EMBL/GenBank/DDBJ databases">
        <title>Complete genome sequence of Oryzomicrobium terrae TPP412.</title>
        <authorList>
            <person name="Chiu L.-W."/>
            <person name="Lo K.-J."/>
            <person name="Tsai Y.-M."/>
            <person name="Lin S.-S."/>
            <person name="Kuo C.-H."/>
            <person name="Liu C.-T."/>
        </authorList>
    </citation>
    <scope>NUCLEOTIDE SEQUENCE [LARGE SCALE GENOMIC DNA]</scope>
    <source>
        <strain evidence="16 17">TPP412</strain>
    </source>
</reference>
<dbReference type="InterPro" id="IPR000445">
    <property type="entry name" value="HhH_motif"/>
</dbReference>
<dbReference type="AlphaFoldDB" id="A0A5C1E4A7"/>
<evidence type="ECO:0000313" key="16">
    <source>
        <dbReference type="EMBL" id="QEL63683.1"/>
    </source>
</evidence>
<gene>
    <name evidence="16" type="primary">mutY</name>
    <name evidence="16" type="ORF">OTERR_02070</name>
</gene>
<keyword evidence="9" id="KW-0378">Hydrolase</keyword>
<evidence type="ECO:0000313" key="17">
    <source>
        <dbReference type="Proteomes" id="UP000323671"/>
    </source>
</evidence>
<evidence type="ECO:0000256" key="2">
    <source>
        <dbReference type="ARBA" id="ARBA00002933"/>
    </source>
</evidence>
<keyword evidence="17" id="KW-1185">Reference proteome</keyword>
<dbReference type="PROSITE" id="PS01155">
    <property type="entry name" value="ENDONUCLEASE_III_2"/>
    <property type="match status" value="1"/>
</dbReference>
<keyword evidence="6" id="KW-0004">4Fe-4S</keyword>
<dbReference type="InterPro" id="IPR004036">
    <property type="entry name" value="Endonuclease-III-like_CS2"/>
</dbReference>
<dbReference type="EC" id="3.2.2.31" evidence="4 14"/>
<evidence type="ECO:0000256" key="1">
    <source>
        <dbReference type="ARBA" id="ARBA00000843"/>
    </source>
</evidence>
<dbReference type="CDD" id="cd00056">
    <property type="entry name" value="ENDO3c"/>
    <property type="match status" value="1"/>
</dbReference>